<evidence type="ECO:0000313" key="4">
    <source>
        <dbReference type="EMBL" id="CAJ1506198.1"/>
    </source>
</evidence>
<dbReference type="PANTHER" id="PTHR43080:SF2">
    <property type="entry name" value="CBS DOMAIN-CONTAINING PROTEIN"/>
    <property type="match status" value="1"/>
</dbReference>
<keyword evidence="1 2" id="KW-0129">CBS domain</keyword>
<evidence type="ECO:0000313" key="5">
    <source>
        <dbReference type="Proteomes" id="UP001190465"/>
    </source>
</evidence>
<dbReference type="SUPFAM" id="SSF54631">
    <property type="entry name" value="CBS-domain pair"/>
    <property type="match status" value="1"/>
</dbReference>
<reference evidence="4 5" key="1">
    <citation type="submission" date="2023-08" db="EMBL/GenBank/DDBJ databases">
        <authorList>
            <person name="Folkvardsen B D."/>
            <person name="Norman A."/>
        </authorList>
    </citation>
    <scope>NUCLEOTIDE SEQUENCE [LARGE SCALE GENOMIC DNA]</scope>
    <source>
        <strain evidence="4 5">Mu0053</strain>
    </source>
</reference>
<dbReference type="PANTHER" id="PTHR43080">
    <property type="entry name" value="CBS DOMAIN-CONTAINING PROTEIN CBSX3, MITOCHONDRIAL"/>
    <property type="match status" value="1"/>
</dbReference>
<dbReference type="Gene3D" id="3.10.580.10">
    <property type="entry name" value="CBS-domain"/>
    <property type="match status" value="1"/>
</dbReference>
<protein>
    <submittedName>
        <fullName evidence="4">CBS domain-containing protein</fullName>
    </submittedName>
</protein>
<evidence type="ECO:0000256" key="1">
    <source>
        <dbReference type="ARBA" id="ARBA00023122"/>
    </source>
</evidence>
<sequence>MTSIPAAGSILIADITGDSVVRIPADASVLEAAEALVANGVGVVVIGDEQRPTALISERDVARAVAAGRDFASTPAVEIASTTLLWCAADTTVEQAALRMTDKYIRHLLVEDAGKLVSIVSARDLLGVYASEAVRADFA</sequence>
<dbReference type="Pfam" id="PF00571">
    <property type="entry name" value="CBS"/>
    <property type="match status" value="2"/>
</dbReference>
<keyword evidence="5" id="KW-1185">Reference proteome</keyword>
<organism evidence="4 5">
    <name type="scientific">[Mycobacterium] burgundiense</name>
    <dbReference type="NCBI Taxonomy" id="3064286"/>
    <lineage>
        <taxon>Bacteria</taxon>
        <taxon>Bacillati</taxon>
        <taxon>Actinomycetota</taxon>
        <taxon>Actinomycetes</taxon>
        <taxon>Mycobacteriales</taxon>
        <taxon>Mycobacteriaceae</taxon>
        <taxon>Mycolicibacterium</taxon>
    </lineage>
</organism>
<dbReference type="SMART" id="SM00116">
    <property type="entry name" value="CBS"/>
    <property type="match status" value="2"/>
</dbReference>
<dbReference type="EMBL" id="OY726397">
    <property type="protein sequence ID" value="CAJ1506198.1"/>
    <property type="molecule type" value="Genomic_DNA"/>
</dbReference>
<dbReference type="PROSITE" id="PS51371">
    <property type="entry name" value="CBS"/>
    <property type="match status" value="2"/>
</dbReference>
<evidence type="ECO:0000256" key="2">
    <source>
        <dbReference type="PROSITE-ProRule" id="PRU00703"/>
    </source>
</evidence>
<feature type="domain" description="CBS" evidence="3">
    <location>
        <begin position="80"/>
        <end position="138"/>
    </location>
</feature>
<accession>A0ABM9LX17</accession>
<gene>
    <name evidence="4" type="ORF">MU0053_003129</name>
</gene>
<dbReference type="InterPro" id="IPR000644">
    <property type="entry name" value="CBS_dom"/>
</dbReference>
<name>A0ABM9LX17_9MYCO</name>
<feature type="domain" description="CBS" evidence="3">
    <location>
        <begin position="15"/>
        <end position="71"/>
    </location>
</feature>
<dbReference type="Proteomes" id="UP001190465">
    <property type="component" value="Chromosome"/>
</dbReference>
<evidence type="ECO:0000259" key="3">
    <source>
        <dbReference type="PROSITE" id="PS51371"/>
    </source>
</evidence>
<dbReference type="RefSeq" id="WP_308478547.1">
    <property type="nucleotide sequence ID" value="NZ_OY726397.1"/>
</dbReference>
<dbReference type="InterPro" id="IPR051257">
    <property type="entry name" value="Diverse_CBS-Domain"/>
</dbReference>
<proteinExistence type="predicted"/>
<dbReference type="InterPro" id="IPR046342">
    <property type="entry name" value="CBS_dom_sf"/>
</dbReference>